<name>A0A8J5I902_ZINOF</name>
<protein>
    <submittedName>
        <fullName evidence="1">Uncharacterized protein</fullName>
    </submittedName>
</protein>
<evidence type="ECO:0000313" key="2">
    <source>
        <dbReference type="Proteomes" id="UP000734854"/>
    </source>
</evidence>
<dbReference type="OrthoDB" id="680369at2759"/>
<dbReference type="PANTHER" id="PTHR31087:SF95">
    <property type="entry name" value="EXPRESSED PROTEIN"/>
    <property type="match status" value="1"/>
</dbReference>
<gene>
    <name evidence="1" type="ORF">ZIOFF_003196</name>
</gene>
<keyword evidence="2" id="KW-1185">Reference proteome</keyword>
<dbReference type="PANTHER" id="PTHR31087">
    <property type="match status" value="1"/>
</dbReference>
<organism evidence="1 2">
    <name type="scientific">Zingiber officinale</name>
    <name type="common">Ginger</name>
    <name type="synonym">Amomum zingiber</name>
    <dbReference type="NCBI Taxonomy" id="94328"/>
    <lineage>
        <taxon>Eukaryota</taxon>
        <taxon>Viridiplantae</taxon>
        <taxon>Streptophyta</taxon>
        <taxon>Embryophyta</taxon>
        <taxon>Tracheophyta</taxon>
        <taxon>Spermatophyta</taxon>
        <taxon>Magnoliopsida</taxon>
        <taxon>Liliopsida</taxon>
        <taxon>Zingiberales</taxon>
        <taxon>Zingiberaceae</taxon>
        <taxon>Zingiber</taxon>
    </lineage>
</organism>
<evidence type="ECO:0000313" key="1">
    <source>
        <dbReference type="EMBL" id="KAG6538093.1"/>
    </source>
</evidence>
<dbReference type="AlphaFoldDB" id="A0A8J5I902"/>
<dbReference type="Pfam" id="PF04525">
    <property type="entry name" value="LOR"/>
    <property type="match status" value="1"/>
</dbReference>
<accession>A0A8J5I902</accession>
<dbReference type="InterPro" id="IPR007612">
    <property type="entry name" value="LOR"/>
</dbReference>
<sequence length="207" mass="22802">MSRIHPTVISNGGIEEEQQIPCAAAAASAWTVWKKSSMAFHGTDGFSIYDGKGNLAFRVENYSRKHKCFAGELLLMDGAGNALMALKPQILSLHNRWSGFSANKTQVFSMRRPSIFQSCDGAEVFMEPAKGRSPAPDFQTEGCFSRRDCKILGADGCEVARMGRKKANKSITLGDDVFSLVIQPNVDVELVMAFVVIMDRICRRSRS</sequence>
<dbReference type="Proteomes" id="UP000734854">
    <property type="component" value="Unassembled WGS sequence"/>
</dbReference>
<dbReference type="EMBL" id="JACMSC010000001">
    <property type="protein sequence ID" value="KAG6538093.1"/>
    <property type="molecule type" value="Genomic_DNA"/>
</dbReference>
<comment type="caution">
    <text evidence="1">The sequence shown here is derived from an EMBL/GenBank/DDBJ whole genome shotgun (WGS) entry which is preliminary data.</text>
</comment>
<proteinExistence type="predicted"/>
<reference evidence="1 2" key="1">
    <citation type="submission" date="2020-08" db="EMBL/GenBank/DDBJ databases">
        <title>Plant Genome Project.</title>
        <authorList>
            <person name="Zhang R.-G."/>
        </authorList>
    </citation>
    <scope>NUCLEOTIDE SEQUENCE [LARGE SCALE GENOMIC DNA]</scope>
    <source>
        <tissue evidence="1">Rhizome</tissue>
    </source>
</reference>